<dbReference type="InterPro" id="IPR005569">
    <property type="entry name" value="Arc_DNA-bd_dom"/>
</dbReference>
<dbReference type="AlphaFoldDB" id="A0A5E4Z0J6"/>
<dbReference type="InterPro" id="IPR013321">
    <property type="entry name" value="Arc_rbn_hlx_hlx"/>
</dbReference>
<dbReference type="SUPFAM" id="SSF47598">
    <property type="entry name" value="Ribbon-helix-helix"/>
    <property type="match status" value="1"/>
</dbReference>
<dbReference type="OrthoDB" id="8914080at2"/>
<dbReference type="InterPro" id="IPR010985">
    <property type="entry name" value="Ribbon_hlx_hlx"/>
</dbReference>
<proteinExistence type="predicted"/>
<dbReference type="GO" id="GO:0003677">
    <property type="term" value="F:DNA binding"/>
    <property type="evidence" value="ECO:0007669"/>
    <property type="project" value="InterPro"/>
</dbReference>
<feature type="domain" description="Arc-like DNA binding" evidence="1">
    <location>
        <begin position="13"/>
        <end position="49"/>
    </location>
</feature>
<evidence type="ECO:0000259" key="1">
    <source>
        <dbReference type="Pfam" id="PF03869"/>
    </source>
</evidence>
<keyword evidence="3" id="KW-1185">Reference proteome</keyword>
<protein>
    <recommendedName>
        <fullName evidence="1">Arc-like DNA binding domain-containing protein</fullName>
    </recommendedName>
</protein>
<organism evidence="2 3">
    <name type="scientific">Pandoraea anhela</name>
    <dbReference type="NCBI Taxonomy" id="2508295"/>
    <lineage>
        <taxon>Bacteria</taxon>
        <taxon>Pseudomonadati</taxon>
        <taxon>Pseudomonadota</taxon>
        <taxon>Betaproteobacteria</taxon>
        <taxon>Burkholderiales</taxon>
        <taxon>Burkholderiaceae</taxon>
        <taxon>Pandoraea</taxon>
    </lineage>
</organism>
<dbReference type="Proteomes" id="UP000406256">
    <property type="component" value="Unassembled WGS sequence"/>
</dbReference>
<dbReference type="Pfam" id="PF03869">
    <property type="entry name" value="Arc"/>
    <property type="match status" value="1"/>
</dbReference>
<reference evidence="2 3" key="1">
    <citation type="submission" date="2019-08" db="EMBL/GenBank/DDBJ databases">
        <authorList>
            <person name="Peeters C."/>
        </authorList>
    </citation>
    <scope>NUCLEOTIDE SEQUENCE [LARGE SCALE GENOMIC DNA]</scope>
    <source>
        <strain evidence="2 3">LMG 31108</strain>
    </source>
</reference>
<name>A0A5E4Z0J6_9BURK</name>
<gene>
    <name evidence="2" type="ORF">PAN31108_04948</name>
</gene>
<accession>A0A5E4Z0J6</accession>
<evidence type="ECO:0000313" key="2">
    <source>
        <dbReference type="EMBL" id="VVE54664.1"/>
    </source>
</evidence>
<dbReference type="RefSeq" id="WP_150671401.1">
    <property type="nucleotide sequence ID" value="NZ_CABPSB010000030.1"/>
</dbReference>
<dbReference type="EMBL" id="CABPSB010000030">
    <property type="protein sequence ID" value="VVE54664.1"/>
    <property type="molecule type" value="Genomic_DNA"/>
</dbReference>
<sequence>METEKSSAKQARAYPLRMSSELRRELGLQAEAAGRSLNQEIVDRLERSVGPPPKIPKGLQQIIEAATAGADESLEEAALRLVVLGIQSQAIRKSSETAVAAERYRNVAVQELLVSTNERLGELLRYLAKVPAVDPEMIAAASMHKEAMSSYLARLDLTVVKPFAKPVCDPK</sequence>
<dbReference type="GO" id="GO:0006355">
    <property type="term" value="P:regulation of DNA-templated transcription"/>
    <property type="evidence" value="ECO:0007669"/>
    <property type="project" value="InterPro"/>
</dbReference>
<evidence type="ECO:0000313" key="3">
    <source>
        <dbReference type="Proteomes" id="UP000406256"/>
    </source>
</evidence>
<dbReference type="Gene3D" id="1.10.1220.10">
    <property type="entry name" value="Met repressor-like"/>
    <property type="match status" value="1"/>
</dbReference>